<dbReference type="SUPFAM" id="SSF51412">
    <property type="entry name" value="Inosine monophosphate dehydrogenase (IMPDH)"/>
    <property type="match status" value="1"/>
</dbReference>
<dbReference type="Gene3D" id="1.10.3210.10">
    <property type="entry name" value="Hypothetical protein af1432"/>
    <property type="match status" value="1"/>
</dbReference>
<dbReference type="InterPro" id="IPR013976">
    <property type="entry name" value="HDOD"/>
</dbReference>
<dbReference type="PANTHER" id="PTHR33525:SF4">
    <property type="entry name" value="CYCLIC DI-GMP PHOSPHODIESTERASE CDGJ"/>
    <property type="match status" value="1"/>
</dbReference>
<gene>
    <name evidence="2" type="ORF">HZU75_15280</name>
</gene>
<keyword evidence="3" id="KW-1185">Reference proteome</keyword>
<reference evidence="2 3" key="1">
    <citation type="journal article" date="2016" name="Int. J. Syst. Evol. Microbiol.">
        <title>Chitinibacter fontanus sp. nov., isolated from a spring.</title>
        <authorList>
            <person name="Sheu S.Y."/>
            <person name="Li Y.S."/>
            <person name="Young C.C."/>
            <person name="Chen W.M."/>
        </authorList>
    </citation>
    <scope>NUCLEOTIDE SEQUENCE [LARGE SCALE GENOMIC DNA]</scope>
    <source>
        <strain evidence="2 3">STM-7</strain>
    </source>
</reference>
<dbReference type="KEGG" id="cfon:HZU75_15280"/>
<dbReference type="PROSITE" id="PS51833">
    <property type="entry name" value="HDOD"/>
    <property type="match status" value="1"/>
</dbReference>
<proteinExistence type="predicted"/>
<dbReference type="Pfam" id="PF08668">
    <property type="entry name" value="HDOD"/>
    <property type="match status" value="1"/>
</dbReference>
<dbReference type="AlphaFoldDB" id="A0A7D5VCE1"/>
<dbReference type="RefSeq" id="WP_180306848.1">
    <property type="nucleotide sequence ID" value="NZ_CP058952.1"/>
</dbReference>
<protein>
    <submittedName>
        <fullName evidence="2">HDOD domain-containing protein</fullName>
    </submittedName>
</protein>
<dbReference type="InterPro" id="IPR052340">
    <property type="entry name" value="RNase_Y/CdgJ"/>
</dbReference>
<evidence type="ECO:0000313" key="2">
    <source>
        <dbReference type="EMBL" id="QLI82773.1"/>
    </source>
</evidence>
<name>A0A7D5VCE1_9NEIS</name>
<dbReference type="EMBL" id="CP058952">
    <property type="protein sequence ID" value="QLI82773.1"/>
    <property type="molecule type" value="Genomic_DNA"/>
</dbReference>
<organism evidence="2 3">
    <name type="scientific">Chitinibacter fontanus</name>
    <dbReference type="NCBI Taxonomy" id="1737446"/>
    <lineage>
        <taxon>Bacteria</taxon>
        <taxon>Pseudomonadati</taxon>
        <taxon>Pseudomonadota</taxon>
        <taxon>Betaproteobacteria</taxon>
        <taxon>Neisseriales</taxon>
        <taxon>Chitinibacteraceae</taxon>
        <taxon>Chitinibacter</taxon>
    </lineage>
</organism>
<evidence type="ECO:0000259" key="1">
    <source>
        <dbReference type="PROSITE" id="PS51833"/>
    </source>
</evidence>
<accession>A0A7D5VCE1</accession>
<dbReference type="PANTHER" id="PTHR33525">
    <property type="match status" value="1"/>
</dbReference>
<dbReference type="Proteomes" id="UP000510822">
    <property type="component" value="Chromosome"/>
</dbReference>
<feature type="domain" description="HDOD" evidence="1">
    <location>
        <begin position="226"/>
        <end position="432"/>
    </location>
</feature>
<dbReference type="SUPFAM" id="SSF109604">
    <property type="entry name" value="HD-domain/PDEase-like"/>
    <property type="match status" value="1"/>
</dbReference>
<evidence type="ECO:0000313" key="3">
    <source>
        <dbReference type="Proteomes" id="UP000510822"/>
    </source>
</evidence>
<sequence length="432" mass="48883">MLRWLLDQLRFAPSPGEKTGLSAKSTDFATVSQIPEGGLLRRRAIYNRHWGIEAYSLTLRELNHQPHQNIHSYDQVLLCEIERLLNSSDLKTQIWLELSWHNLPLLLAHQFTFKFTVIAHGEVPFSDAELSQLLTQLRIHFHIGATAKRWHLSNPWLGQQLQAIVLNIQSPDFAVLSQQINTCRQIAPNAQLWVNEVDSREAAEACFQLGADFVSGHIFTWAEAQQLSFPDSFLHLNQVLQLTRQNADAKQIAGQLKTDPALSARLLRYVNSAAMALPHPMSNLEQAITVIGNQRLYRWLSLLLFSCKGHETLDQTLLETALTRARLMETAAAPHFSPADCELLFLTGLFSLLDYLLRVPRSVLLKELNPPRLVIDTLCGQTTAFSPYLQLAEHSELYWPEARLLESCQLSTAEFNRLQIAATLWALSTLAS</sequence>